<dbReference type="InterPro" id="IPR058240">
    <property type="entry name" value="rSAM_sf"/>
</dbReference>
<dbReference type="SUPFAM" id="SSF102114">
    <property type="entry name" value="Radical SAM enzymes"/>
    <property type="match status" value="1"/>
</dbReference>
<reference evidence="10" key="2">
    <citation type="journal article" date="2021" name="PeerJ">
        <title>Extensive microbial diversity within the chicken gut microbiome revealed by metagenomics and culture.</title>
        <authorList>
            <person name="Gilroy R."/>
            <person name="Ravi A."/>
            <person name="Getino M."/>
            <person name="Pursley I."/>
            <person name="Horton D.L."/>
            <person name="Alikhan N.F."/>
            <person name="Baker D."/>
            <person name="Gharbi K."/>
            <person name="Hall N."/>
            <person name="Watson M."/>
            <person name="Adriaenssens E.M."/>
            <person name="Foster-Nyarko E."/>
            <person name="Jarju S."/>
            <person name="Secka A."/>
            <person name="Antonio M."/>
            <person name="Oren A."/>
            <person name="Chaudhuri R.R."/>
            <person name="La Ragione R."/>
            <person name="Hildebrand F."/>
            <person name="Pallen M.J."/>
        </authorList>
    </citation>
    <scope>NUCLEOTIDE SEQUENCE</scope>
    <source>
        <strain evidence="10">ChiSjej4B22-8148</strain>
    </source>
</reference>
<dbReference type="InterPro" id="IPR007197">
    <property type="entry name" value="rSAM"/>
</dbReference>
<protein>
    <submittedName>
        <fullName evidence="10">KamA family radical SAM protein</fullName>
    </submittedName>
</protein>
<comment type="cofactor">
    <cofactor evidence="1">
        <name>pyridoxal 5'-phosphate</name>
        <dbReference type="ChEBI" id="CHEBI:597326"/>
    </cofactor>
</comment>
<dbReference type="InterPro" id="IPR003739">
    <property type="entry name" value="Lys_aminomutase/Glu_NH3_mut"/>
</dbReference>
<evidence type="ECO:0000313" key="10">
    <source>
        <dbReference type="EMBL" id="HIR12849.1"/>
    </source>
</evidence>
<name>A0A9D1ACF3_9FIRM</name>
<dbReference type="SFLD" id="SFLDG01070">
    <property type="entry name" value="PLP-dependent"/>
    <property type="match status" value="1"/>
</dbReference>
<dbReference type="AlphaFoldDB" id="A0A9D1ACF3"/>
<evidence type="ECO:0000256" key="6">
    <source>
        <dbReference type="ARBA" id="ARBA00023004"/>
    </source>
</evidence>
<evidence type="ECO:0000256" key="7">
    <source>
        <dbReference type="ARBA" id="ARBA00023014"/>
    </source>
</evidence>
<dbReference type="CDD" id="cd01335">
    <property type="entry name" value="Radical_SAM"/>
    <property type="match status" value="1"/>
</dbReference>
<dbReference type="GO" id="GO:0003824">
    <property type="term" value="F:catalytic activity"/>
    <property type="evidence" value="ECO:0007669"/>
    <property type="project" value="InterPro"/>
</dbReference>
<dbReference type="Proteomes" id="UP000886757">
    <property type="component" value="Unassembled WGS sequence"/>
</dbReference>
<dbReference type="SFLD" id="SFLDS00029">
    <property type="entry name" value="Radical_SAM"/>
    <property type="match status" value="1"/>
</dbReference>
<sequence length="365" mass="41928">MKLDYRTVGKSYTEASELAPVLGLSGEETQQLEKIASKYPMLVTDYYLSLIDREDPEDPIRKMCIPSLKESSMEGDFDTSGEAGNTIMTGLQHKYKETVLILSTNRCAMYCRHCFRKRMVGLSDSEIARNFEEMMDYIREHKEVSNVLVSGGDAFLMPNSLIRRYLQSLSEMEHIDLIRFGTRTPVVYPQRILQDQELQDFFREYADKKQIYIVTQFNHPRELTRESRAVIRLFAKMGIIVKNQTVLLRGINDKPEILGKLLRDLTAAGVVPYYIFQCRPVRGVGTQFQVPLEEGVKIVDGAKNMQNGQGKCIRYCMSNPQGKVEILGRLPDGEMVFKFHQAKDPENEARIFTRRLEPGQGWIDN</sequence>
<feature type="binding site" evidence="8">
    <location>
        <position position="111"/>
    </location>
    <ligand>
        <name>[4Fe-4S] cluster</name>
        <dbReference type="ChEBI" id="CHEBI:49883"/>
        <note>4Fe-4S-S-AdoMet</note>
    </ligand>
</feature>
<keyword evidence="6" id="KW-0408">Iron</keyword>
<feature type="binding site" evidence="8">
    <location>
        <position position="107"/>
    </location>
    <ligand>
        <name>[4Fe-4S] cluster</name>
        <dbReference type="ChEBI" id="CHEBI:49883"/>
        <note>4Fe-4S-S-AdoMet</note>
    </ligand>
</feature>
<dbReference type="Gene3D" id="3.20.20.70">
    <property type="entry name" value="Aldolase class I"/>
    <property type="match status" value="1"/>
</dbReference>
<feature type="binding site" evidence="8">
    <location>
        <position position="114"/>
    </location>
    <ligand>
        <name>[4Fe-4S] cluster</name>
        <dbReference type="ChEBI" id="CHEBI:49883"/>
        <note>4Fe-4S-S-AdoMet</note>
    </ligand>
</feature>
<comment type="caution">
    <text evidence="10">The sequence shown here is derived from an EMBL/GenBank/DDBJ whole genome shotgun (WGS) entry which is preliminary data.</text>
</comment>
<keyword evidence="5" id="KW-0663">Pyridoxal phosphate</keyword>
<evidence type="ECO:0000256" key="5">
    <source>
        <dbReference type="ARBA" id="ARBA00022898"/>
    </source>
</evidence>
<proteinExistence type="predicted"/>
<keyword evidence="2 8" id="KW-0004">4Fe-4S</keyword>
<dbReference type="PANTHER" id="PTHR30538:SF0">
    <property type="entry name" value="L-LYSINE 2,3-AMINOMUTASE AQ_1632-RELATED"/>
    <property type="match status" value="1"/>
</dbReference>
<dbReference type="GO" id="GO:0046872">
    <property type="term" value="F:metal ion binding"/>
    <property type="evidence" value="ECO:0007669"/>
    <property type="project" value="UniProtKB-KW"/>
</dbReference>
<dbReference type="PROSITE" id="PS51918">
    <property type="entry name" value="RADICAL_SAM"/>
    <property type="match status" value="1"/>
</dbReference>
<feature type="domain" description="Radical SAM core" evidence="9">
    <location>
        <begin position="93"/>
        <end position="309"/>
    </location>
</feature>
<evidence type="ECO:0000256" key="8">
    <source>
        <dbReference type="PIRSR" id="PIRSR004911-1"/>
    </source>
</evidence>
<dbReference type="EMBL" id="DVGK01000038">
    <property type="protein sequence ID" value="HIR12849.1"/>
    <property type="molecule type" value="Genomic_DNA"/>
</dbReference>
<evidence type="ECO:0000256" key="2">
    <source>
        <dbReference type="ARBA" id="ARBA00022485"/>
    </source>
</evidence>
<dbReference type="GO" id="GO:0051539">
    <property type="term" value="F:4 iron, 4 sulfur cluster binding"/>
    <property type="evidence" value="ECO:0007669"/>
    <property type="project" value="UniProtKB-KW"/>
</dbReference>
<keyword evidence="7 8" id="KW-0411">Iron-sulfur</keyword>
<organism evidence="10 11">
    <name type="scientific">Candidatus Choladousia intestinavium</name>
    <dbReference type="NCBI Taxonomy" id="2840727"/>
    <lineage>
        <taxon>Bacteria</taxon>
        <taxon>Bacillati</taxon>
        <taxon>Bacillota</taxon>
        <taxon>Clostridia</taxon>
        <taxon>Lachnospirales</taxon>
        <taxon>Lachnospiraceae</taxon>
        <taxon>Lachnospiraceae incertae sedis</taxon>
        <taxon>Candidatus Choladousia</taxon>
    </lineage>
</organism>
<dbReference type="PANTHER" id="PTHR30538">
    <property type="entry name" value="LYSINE 2,3-AMINOMUTASE-RELATED"/>
    <property type="match status" value="1"/>
</dbReference>
<dbReference type="NCBIfam" id="TIGR00238">
    <property type="entry name" value="KamA family radical SAM protein"/>
    <property type="match status" value="1"/>
</dbReference>
<accession>A0A9D1ACF3</accession>
<keyword evidence="4 8" id="KW-0479">Metal-binding</keyword>
<evidence type="ECO:0000256" key="4">
    <source>
        <dbReference type="ARBA" id="ARBA00022723"/>
    </source>
</evidence>
<evidence type="ECO:0000259" key="9">
    <source>
        <dbReference type="PROSITE" id="PS51918"/>
    </source>
</evidence>
<reference evidence="10" key="1">
    <citation type="submission" date="2020-10" db="EMBL/GenBank/DDBJ databases">
        <authorList>
            <person name="Gilroy R."/>
        </authorList>
    </citation>
    <scope>NUCLEOTIDE SEQUENCE</scope>
    <source>
        <strain evidence="10">ChiSjej4B22-8148</strain>
    </source>
</reference>
<keyword evidence="3" id="KW-0949">S-adenosyl-L-methionine</keyword>
<dbReference type="InterPro" id="IPR013785">
    <property type="entry name" value="Aldolase_TIM"/>
</dbReference>
<dbReference type="PIRSF" id="PIRSF004911">
    <property type="entry name" value="DUF160"/>
    <property type="match status" value="1"/>
</dbReference>
<dbReference type="Pfam" id="PF04055">
    <property type="entry name" value="Radical_SAM"/>
    <property type="match status" value="1"/>
</dbReference>
<evidence type="ECO:0000256" key="3">
    <source>
        <dbReference type="ARBA" id="ARBA00022691"/>
    </source>
</evidence>
<gene>
    <name evidence="10" type="ORF">IAB31_02865</name>
</gene>
<evidence type="ECO:0000313" key="11">
    <source>
        <dbReference type="Proteomes" id="UP000886757"/>
    </source>
</evidence>
<evidence type="ECO:0000256" key="1">
    <source>
        <dbReference type="ARBA" id="ARBA00001933"/>
    </source>
</evidence>